<protein>
    <submittedName>
        <fullName evidence="4">PH domain-containing protein</fullName>
    </submittedName>
</protein>
<feature type="transmembrane region" description="Helical" evidence="2">
    <location>
        <begin position="12"/>
        <end position="33"/>
    </location>
</feature>
<evidence type="ECO:0000256" key="2">
    <source>
        <dbReference type="SAM" id="Phobius"/>
    </source>
</evidence>
<name>A0ABY8BYN5_9MICO</name>
<keyword evidence="2" id="KW-1133">Transmembrane helix</keyword>
<sequence length="206" mass="22304">MTKDLAEGGTVVLRAVMSTVVFWVVVVVAAFFVSDALIRGRWSTGLRAVGVLLFVLWALWVFLYRMSIVVDQHAVTARNLLRDTRIPWGLIADFDRRYQVRVILHDGTAVDCWGSPFPQRTVSNRSQGSRRPGTGTDVEWKGVTSEAPHTIRSSPAQGPDPTVELLRALGASAAPGPSGEVRRGWDTPALLIGAACAVCALIAVLV</sequence>
<accession>A0ABY8BYN5</accession>
<dbReference type="RefSeq" id="WP_275276871.1">
    <property type="nucleotide sequence ID" value="NZ_CP119108.1"/>
</dbReference>
<dbReference type="EMBL" id="CP119108">
    <property type="protein sequence ID" value="WEG07533.1"/>
    <property type="molecule type" value="Genomic_DNA"/>
</dbReference>
<feature type="domain" description="Low molecular weight protein antigen 6 PH" evidence="3">
    <location>
        <begin position="65"/>
        <end position="110"/>
    </location>
</feature>
<proteinExistence type="predicted"/>
<evidence type="ECO:0000313" key="5">
    <source>
        <dbReference type="Proteomes" id="UP001214553"/>
    </source>
</evidence>
<dbReference type="InterPro" id="IPR019692">
    <property type="entry name" value="CFP-6_PH"/>
</dbReference>
<organism evidence="4 5">
    <name type="scientific">Microbacterium horticulturae</name>
    <dbReference type="NCBI Taxonomy" id="3028316"/>
    <lineage>
        <taxon>Bacteria</taxon>
        <taxon>Bacillati</taxon>
        <taxon>Actinomycetota</taxon>
        <taxon>Actinomycetes</taxon>
        <taxon>Micrococcales</taxon>
        <taxon>Microbacteriaceae</taxon>
        <taxon>Microbacterium</taxon>
    </lineage>
</organism>
<feature type="transmembrane region" description="Helical" evidence="2">
    <location>
        <begin position="45"/>
        <end position="63"/>
    </location>
</feature>
<dbReference type="Proteomes" id="UP001214553">
    <property type="component" value="Chromosome"/>
</dbReference>
<gene>
    <name evidence="4" type="ORF">PU630_09685</name>
</gene>
<evidence type="ECO:0000259" key="3">
    <source>
        <dbReference type="Pfam" id="PF10756"/>
    </source>
</evidence>
<reference evidence="4 5" key="1">
    <citation type="submission" date="2023-03" db="EMBL/GenBank/DDBJ databases">
        <title>Genome sequence of Microbacterium sp. KACC 23027.</title>
        <authorList>
            <person name="Kim S."/>
            <person name="Heo J."/>
            <person name="Kwon S.-W."/>
        </authorList>
    </citation>
    <scope>NUCLEOTIDE SEQUENCE [LARGE SCALE GENOMIC DNA]</scope>
    <source>
        <strain evidence="4 5">KACC 23027</strain>
    </source>
</reference>
<evidence type="ECO:0000313" key="4">
    <source>
        <dbReference type="EMBL" id="WEG07533.1"/>
    </source>
</evidence>
<keyword evidence="5" id="KW-1185">Reference proteome</keyword>
<keyword evidence="2" id="KW-0472">Membrane</keyword>
<dbReference type="Pfam" id="PF10756">
    <property type="entry name" value="bPH_6"/>
    <property type="match status" value="1"/>
</dbReference>
<feature type="transmembrane region" description="Helical" evidence="2">
    <location>
        <begin position="187"/>
        <end position="205"/>
    </location>
</feature>
<keyword evidence="2" id="KW-0812">Transmembrane</keyword>
<evidence type="ECO:0000256" key="1">
    <source>
        <dbReference type="SAM" id="MobiDB-lite"/>
    </source>
</evidence>
<feature type="region of interest" description="Disordered" evidence="1">
    <location>
        <begin position="121"/>
        <end position="160"/>
    </location>
</feature>